<protein>
    <submittedName>
        <fullName evidence="1">Uncharacterized protein</fullName>
    </submittedName>
</protein>
<dbReference type="Proteomes" id="UP000593892">
    <property type="component" value="Chromosome"/>
</dbReference>
<sequence length="240" mass="27314">MELPAIGSALTIQYKRNPTVYSDPALSPRLYFGRVVRHEGEWSFVATLGNYDNVPQETSIEWTGDETGWEDREFHQPIENINFSPSADQIALGEELAALPEEVPAPDSPTRPVDELRLRFLAAGFEAGWLNDLDKPVVFYSDDFPDATATASRWNRQELASFELSDERVYLVWPVEGRPEEEWGVELKRQEDGVFYSKSEAFGDEFEAKLERRDGYHTLIGLWGSDEFLSFFGAILPDPK</sequence>
<name>A0A7S7SLR8_PALFE</name>
<dbReference type="EMBL" id="CP063849">
    <property type="protein sequence ID" value="QOY88330.1"/>
    <property type="molecule type" value="Genomic_DNA"/>
</dbReference>
<accession>A0A7S7SLR8</accession>
<proteinExistence type="predicted"/>
<keyword evidence="2" id="KW-1185">Reference proteome</keyword>
<dbReference type="RefSeq" id="WP_194449993.1">
    <property type="nucleotide sequence ID" value="NZ_CP063849.1"/>
</dbReference>
<evidence type="ECO:0000313" key="1">
    <source>
        <dbReference type="EMBL" id="QOY88330.1"/>
    </source>
</evidence>
<organism evidence="1 2">
    <name type="scientific">Paludibaculum fermentans</name>
    <dbReference type="NCBI Taxonomy" id="1473598"/>
    <lineage>
        <taxon>Bacteria</taxon>
        <taxon>Pseudomonadati</taxon>
        <taxon>Acidobacteriota</taxon>
        <taxon>Terriglobia</taxon>
        <taxon>Bryobacterales</taxon>
        <taxon>Bryobacteraceae</taxon>
        <taxon>Paludibaculum</taxon>
    </lineage>
</organism>
<reference evidence="1 2" key="1">
    <citation type="submission" date="2020-10" db="EMBL/GenBank/DDBJ databases">
        <title>Complete genome sequence of Paludibaculum fermentans P105T, a facultatively anaerobic acidobacterium capable of dissimilatory Fe(III) reduction.</title>
        <authorList>
            <person name="Dedysh S.N."/>
            <person name="Beletsky A.V."/>
            <person name="Kulichevskaya I.S."/>
            <person name="Mardanov A.V."/>
            <person name="Ravin N.V."/>
        </authorList>
    </citation>
    <scope>NUCLEOTIDE SEQUENCE [LARGE SCALE GENOMIC DNA]</scope>
    <source>
        <strain evidence="1 2">P105</strain>
    </source>
</reference>
<dbReference type="KEGG" id="pfer:IRI77_37305"/>
<evidence type="ECO:0000313" key="2">
    <source>
        <dbReference type="Proteomes" id="UP000593892"/>
    </source>
</evidence>
<dbReference type="AlphaFoldDB" id="A0A7S7SLR8"/>
<gene>
    <name evidence="1" type="ORF">IRI77_37305</name>
</gene>